<gene>
    <name evidence="1" type="ORF">EUGRSUZ_C03712</name>
</gene>
<dbReference type="InParanoid" id="A0A059CVP9"/>
<dbReference type="Gramene" id="KCW82304">
    <property type="protein sequence ID" value="KCW82304"/>
    <property type="gene ID" value="EUGRSUZ_C03712"/>
</dbReference>
<protein>
    <submittedName>
        <fullName evidence="1">Uncharacterized protein</fullName>
    </submittedName>
</protein>
<sequence>MTHSEIDPRTRSERVGQFLVPQTGNQSCPVRFRDSGWKLTHPKTDHPFGLETQNTLFAIFAMDVNTLRR</sequence>
<evidence type="ECO:0000313" key="1">
    <source>
        <dbReference type="EMBL" id="KCW82304.1"/>
    </source>
</evidence>
<reference evidence="1" key="1">
    <citation type="submission" date="2013-07" db="EMBL/GenBank/DDBJ databases">
        <title>The genome of Eucalyptus grandis.</title>
        <authorList>
            <person name="Schmutz J."/>
            <person name="Hayes R."/>
            <person name="Myburg A."/>
            <person name="Tuskan G."/>
            <person name="Grattapaglia D."/>
            <person name="Rokhsar D.S."/>
        </authorList>
    </citation>
    <scope>NUCLEOTIDE SEQUENCE</scope>
    <source>
        <tissue evidence="1">Leaf extractions</tissue>
    </source>
</reference>
<organism evidence="1">
    <name type="scientific">Eucalyptus grandis</name>
    <name type="common">Flooded gum</name>
    <dbReference type="NCBI Taxonomy" id="71139"/>
    <lineage>
        <taxon>Eukaryota</taxon>
        <taxon>Viridiplantae</taxon>
        <taxon>Streptophyta</taxon>
        <taxon>Embryophyta</taxon>
        <taxon>Tracheophyta</taxon>
        <taxon>Spermatophyta</taxon>
        <taxon>Magnoliopsida</taxon>
        <taxon>eudicotyledons</taxon>
        <taxon>Gunneridae</taxon>
        <taxon>Pentapetalae</taxon>
        <taxon>rosids</taxon>
        <taxon>malvids</taxon>
        <taxon>Myrtales</taxon>
        <taxon>Myrtaceae</taxon>
        <taxon>Myrtoideae</taxon>
        <taxon>Eucalypteae</taxon>
        <taxon>Eucalyptus</taxon>
    </lineage>
</organism>
<name>A0A059CVP9_EUCGR</name>
<dbReference type="AlphaFoldDB" id="A0A059CVP9"/>
<proteinExistence type="predicted"/>
<accession>A0A059CVP9</accession>
<dbReference type="EMBL" id="KK198755">
    <property type="protein sequence ID" value="KCW82304.1"/>
    <property type="molecule type" value="Genomic_DNA"/>
</dbReference>